<dbReference type="InterPro" id="IPR015867">
    <property type="entry name" value="N-reg_PII/ATP_PRibTrfase_C"/>
</dbReference>
<dbReference type="Proteomes" id="UP000295176">
    <property type="component" value="Unassembled WGS sequence"/>
</dbReference>
<dbReference type="EMBL" id="QAXS01000023">
    <property type="protein sequence ID" value="PTV97773.1"/>
    <property type="molecule type" value="Genomic_DNA"/>
</dbReference>
<accession>A0A2T5RI05</accession>
<evidence type="ECO:0000313" key="2">
    <source>
        <dbReference type="EMBL" id="TDP79423.1"/>
    </source>
</evidence>
<dbReference type="Proteomes" id="UP000244089">
    <property type="component" value="Unassembled WGS sequence"/>
</dbReference>
<dbReference type="EMBL" id="SODA01000046">
    <property type="protein sequence ID" value="TDV97352.1"/>
    <property type="molecule type" value="Genomic_DNA"/>
</dbReference>
<evidence type="ECO:0000313" key="4">
    <source>
        <dbReference type="Proteomes" id="UP000244089"/>
    </source>
</evidence>
<gene>
    <name evidence="2" type="ORF">C7957_1662</name>
    <name evidence="1" type="ORF">C8C76_12324</name>
    <name evidence="3" type="ORF">C8C77_1466</name>
</gene>
<dbReference type="Proteomes" id="UP000294697">
    <property type="component" value="Unassembled WGS sequence"/>
</dbReference>
<dbReference type="InterPro" id="IPR002187">
    <property type="entry name" value="N-reg_PII"/>
</dbReference>
<evidence type="ECO:0000313" key="1">
    <source>
        <dbReference type="EMBL" id="PTV97773.1"/>
    </source>
</evidence>
<dbReference type="Pfam" id="PF00543">
    <property type="entry name" value="P-II"/>
    <property type="match status" value="1"/>
</dbReference>
<dbReference type="GO" id="GO:0006808">
    <property type="term" value="P:regulation of nitrogen utilization"/>
    <property type="evidence" value="ECO:0007669"/>
    <property type="project" value="InterPro"/>
</dbReference>
<reference evidence="1 4" key="1">
    <citation type="submission" date="2018-04" db="EMBL/GenBank/DDBJ databases">
        <title>Subsurface microbial communities from deep shales in Ohio and West Virginia, USA.</title>
        <authorList>
            <person name="Wrighton K."/>
        </authorList>
    </citation>
    <scope>NUCLEOTIDE SEQUENCE [LARGE SCALE GENOMIC DNA]</scope>
    <source>
        <strain evidence="2 6">MSL 7</strain>
        <strain evidence="3 5">MSL9.2</strain>
        <strain evidence="1 4">WC1</strain>
    </source>
</reference>
<dbReference type="EMBL" id="SNXX01000066">
    <property type="protein sequence ID" value="TDP79423.1"/>
    <property type="molecule type" value="Genomic_DNA"/>
</dbReference>
<dbReference type="SUPFAM" id="SSF54913">
    <property type="entry name" value="GlnB-like"/>
    <property type="match status" value="1"/>
</dbReference>
<proteinExistence type="predicted"/>
<dbReference type="OrthoDB" id="2112838at2"/>
<evidence type="ECO:0008006" key="7">
    <source>
        <dbReference type="Google" id="ProtNLM"/>
    </source>
</evidence>
<dbReference type="AlphaFoldDB" id="A0A2T5RI05"/>
<protein>
    <recommendedName>
        <fullName evidence="7">Nitrogen regulatory protein P-II family</fullName>
    </recommendedName>
</protein>
<dbReference type="InterPro" id="IPR011322">
    <property type="entry name" value="N-reg_PII-like_a/b"/>
</dbReference>
<comment type="caution">
    <text evidence="1">The sequence shown here is derived from an EMBL/GenBank/DDBJ whole genome shotgun (WGS) entry which is preliminary data.</text>
</comment>
<dbReference type="Gene3D" id="3.30.70.120">
    <property type="match status" value="1"/>
</dbReference>
<sequence>MLIRAEKVIIITEKIISSQIIDYLESMDITAYTIYKDVSGQGNRDIRSISGGLSRYGENIRLEVIIKDDEKAVKVVEKIYAKYLHSKYAGIIYIEDVRIIKQNEE</sequence>
<name>A0A2T5RI05_9FIRM</name>
<evidence type="ECO:0000313" key="5">
    <source>
        <dbReference type="Proteomes" id="UP000294697"/>
    </source>
</evidence>
<organism evidence="1 4">
    <name type="scientific">Halanaerobium saccharolyticum</name>
    <dbReference type="NCBI Taxonomy" id="43595"/>
    <lineage>
        <taxon>Bacteria</taxon>
        <taxon>Bacillati</taxon>
        <taxon>Bacillota</taxon>
        <taxon>Clostridia</taxon>
        <taxon>Halanaerobiales</taxon>
        <taxon>Halanaerobiaceae</taxon>
        <taxon>Halanaerobium</taxon>
    </lineage>
</organism>
<dbReference type="GO" id="GO:0030234">
    <property type="term" value="F:enzyme regulator activity"/>
    <property type="evidence" value="ECO:0007669"/>
    <property type="project" value="InterPro"/>
</dbReference>
<dbReference type="RefSeq" id="WP_108141089.1">
    <property type="nucleotide sequence ID" value="NZ_QAXS01000023.1"/>
</dbReference>
<evidence type="ECO:0000313" key="3">
    <source>
        <dbReference type="EMBL" id="TDV97352.1"/>
    </source>
</evidence>
<evidence type="ECO:0000313" key="6">
    <source>
        <dbReference type="Proteomes" id="UP000295176"/>
    </source>
</evidence>